<sequence length="190" mass="23191">MTFLDFMKEKCLQVKDDSYFDDIEDYVIYAKEFDNLDSVIDCIYEIEKTWKNSNKKETLWVDGVTEYERCNSIMIYNQWKNHLTINIYLDRWMLSGISSLTNEWKENLKNAKGEINRIYSKVVEWKSNDESEFISRQKACSLLKKWLRTNDWEGDFDHKEYCNYRHEYYYIYNKTTLQDDFFSNDDTVPF</sequence>
<proteinExistence type="predicted"/>
<organism evidence="1 2">
    <name type="scientific">Chamaesiphon polymorphus CCALA 037</name>
    <dbReference type="NCBI Taxonomy" id="2107692"/>
    <lineage>
        <taxon>Bacteria</taxon>
        <taxon>Bacillati</taxon>
        <taxon>Cyanobacteriota</taxon>
        <taxon>Cyanophyceae</taxon>
        <taxon>Gomontiellales</taxon>
        <taxon>Chamaesiphonaceae</taxon>
        <taxon>Chamaesiphon</taxon>
    </lineage>
</organism>
<gene>
    <name evidence="1" type="ORF">C7B77_18060</name>
</gene>
<dbReference type="AlphaFoldDB" id="A0A2T1GB12"/>
<evidence type="ECO:0000313" key="1">
    <source>
        <dbReference type="EMBL" id="PSB54477.1"/>
    </source>
</evidence>
<dbReference type="EMBL" id="PVWO01000256">
    <property type="protein sequence ID" value="PSB54477.1"/>
    <property type="molecule type" value="Genomic_DNA"/>
</dbReference>
<reference evidence="1 2" key="1">
    <citation type="submission" date="2018-03" db="EMBL/GenBank/DDBJ databases">
        <title>The ancient ancestry and fast evolution of plastids.</title>
        <authorList>
            <person name="Moore K.R."/>
            <person name="Magnabosco C."/>
            <person name="Momper L."/>
            <person name="Gold D.A."/>
            <person name="Bosak T."/>
            <person name="Fournier G.P."/>
        </authorList>
    </citation>
    <scope>NUCLEOTIDE SEQUENCE [LARGE SCALE GENOMIC DNA]</scope>
    <source>
        <strain evidence="1 2">CCALA 037</strain>
    </source>
</reference>
<evidence type="ECO:0000313" key="2">
    <source>
        <dbReference type="Proteomes" id="UP000238937"/>
    </source>
</evidence>
<name>A0A2T1GB12_9CYAN</name>
<dbReference type="Proteomes" id="UP000238937">
    <property type="component" value="Unassembled WGS sequence"/>
</dbReference>
<accession>A0A2T1GB12</accession>
<protein>
    <submittedName>
        <fullName evidence="1">Uncharacterized protein</fullName>
    </submittedName>
</protein>
<comment type="caution">
    <text evidence="1">The sequence shown here is derived from an EMBL/GenBank/DDBJ whole genome shotgun (WGS) entry which is preliminary data.</text>
</comment>
<keyword evidence="2" id="KW-1185">Reference proteome</keyword>